<gene>
    <name evidence="2" type="ORF">QQ020_07850</name>
</gene>
<reference evidence="2" key="1">
    <citation type="submission" date="2023-06" db="EMBL/GenBank/DDBJ databases">
        <title>Genomic of Agaribacillus aureum.</title>
        <authorList>
            <person name="Wang G."/>
        </authorList>
    </citation>
    <scope>NUCLEOTIDE SEQUENCE</scope>
    <source>
        <strain evidence="2">BMA12</strain>
    </source>
</reference>
<comment type="caution">
    <text evidence="2">The sequence shown here is derived from an EMBL/GenBank/DDBJ whole genome shotgun (WGS) entry which is preliminary data.</text>
</comment>
<dbReference type="RefSeq" id="WP_346757287.1">
    <property type="nucleotide sequence ID" value="NZ_JAUJEB010000001.1"/>
</dbReference>
<dbReference type="SMART" id="SM00421">
    <property type="entry name" value="HTH_LUXR"/>
    <property type="match status" value="1"/>
</dbReference>
<dbReference type="InterPro" id="IPR000792">
    <property type="entry name" value="Tscrpt_reg_LuxR_C"/>
</dbReference>
<protein>
    <recommendedName>
        <fullName evidence="1">HTH luxR-type domain-containing protein</fullName>
    </recommendedName>
</protein>
<organism evidence="2 3">
    <name type="scientific">Agaribacillus aureus</name>
    <dbReference type="NCBI Taxonomy" id="3051825"/>
    <lineage>
        <taxon>Bacteria</taxon>
        <taxon>Pseudomonadati</taxon>
        <taxon>Bacteroidota</taxon>
        <taxon>Cytophagia</taxon>
        <taxon>Cytophagales</taxon>
        <taxon>Splendidivirgaceae</taxon>
        <taxon>Agaribacillus</taxon>
    </lineage>
</organism>
<dbReference type="InterPro" id="IPR036388">
    <property type="entry name" value="WH-like_DNA-bd_sf"/>
</dbReference>
<evidence type="ECO:0000313" key="2">
    <source>
        <dbReference type="EMBL" id="MDN5211960.1"/>
    </source>
</evidence>
<sequence length="82" mass="9355">MGNGSNGSHKLSHFGDADFTDFEIKIIRMICKEYTTNQMANETGRSVRNINKYRQKLLVKTGSTSAIGILRYAIKHQIYEKD</sequence>
<evidence type="ECO:0000259" key="1">
    <source>
        <dbReference type="SMART" id="SM00421"/>
    </source>
</evidence>
<evidence type="ECO:0000313" key="3">
    <source>
        <dbReference type="Proteomes" id="UP001172083"/>
    </source>
</evidence>
<feature type="domain" description="HTH luxR-type" evidence="1">
    <location>
        <begin position="16"/>
        <end position="73"/>
    </location>
</feature>
<name>A0ABT8L2G8_9BACT</name>
<proteinExistence type="predicted"/>
<dbReference type="Proteomes" id="UP001172083">
    <property type="component" value="Unassembled WGS sequence"/>
</dbReference>
<accession>A0ABT8L2G8</accession>
<dbReference type="Gene3D" id="1.10.10.10">
    <property type="entry name" value="Winged helix-like DNA-binding domain superfamily/Winged helix DNA-binding domain"/>
    <property type="match status" value="1"/>
</dbReference>
<dbReference type="EMBL" id="JAUJEB010000001">
    <property type="protein sequence ID" value="MDN5211960.1"/>
    <property type="molecule type" value="Genomic_DNA"/>
</dbReference>
<dbReference type="SUPFAM" id="SSF46894">
    <property type="entry name" value="C-terminal effector domain of the bipartite response regulators"/>
    <property type="match status" value="1"/>
</dbReference>
<keyword evidence="3" id="KW-1185">Reference proteome</keyword>
<dbReference type="InterPro" id="IPR016032">
    <property type="entry name" value="Sig_transdc_resp-reg_C-effctor"/>
</dbReference>